<evidence type="ECO:0000313" key="2">
    <source>
        <dbReference type="Proteomes" id="UP001242480"/>
    </source>
</evidence>
<evidence type="ECO:0000313" key="1">
    <source>
        <dbReference type="EMBL" id="MDQ0472811.1"/>
    </source>
</evidence>
<dbReference type="InterPro" id="IPR005564">
    <property type="entry name" value="Major_capsid_GpE"/>
</dbReference>
<accession>A0ABU0JEV1</accession>
<dbReference type="Pfam" id="PF03864">
    <property type="entry name" value="Phage_cap_E"/>
    <property type="match status" value="1"/>
</dbReference>
<name>A0ABU0JEV1_9HYPH</name>
<organism evidence="1 2">
    <name type="scientific">Labrys wisconsinensis</name>
    <dbReference type="NCBI Taxonomy" id="425677"/>
    <lineage>
        <taxon>Bacteria</taxon>
        <taxon>Pseudomonadati</taxon>
        <taxon>Pseudomonadota</taxon>
        <taxon>Alphaproteobacteria</taxon>
        <taxon>Hyphomicrobiales</taxon>
        <taxon>Xanthobacteraceae</taxon>
        <taxon>Labrys</taxon>
    </lineage>
</organism>
<keyword evidence="2" id="KW-1185">Reference proteome</keyword>
<sequence length="339" mass="37561">MATLYDTHTLARVLEAKVQTPRTFLLEKFYPSVMTFDTETVDLDIITRGAKLAPFVHEDAPGRPVTTGGYVTKLFKPLPMKMNDAVNPAKAMKRRAGERYAGEVTPADRLEALTVDKIAEQRKAWLRRLEWFAATMLRDAALTIATEDLGDAVLDLGRDAGLKVTLAGANRWGQAGVSPVDNLEAWLTLVLSKSGVFPTDVVFGTEAWKLFRVDPKFDKFLDRNLGRSDTVEIAPVDVSMGALMGRVGNTNIWVYQQTYEDDAGNAQKFIDDYDVILASQAIEGIRAFGAVPTESTIVSIDLYQTVYTDNNPPRRFAYTESRGIVVMGRPNASARFKVQ</sequence>
<protein>
    <recommendedName>
        <fullName evidence="3">Major capsid protein</fullName>
    </recommendedName>
</protein>
<reference evidence="1 2" key="1">
    <citation type="submission" date="2023-07" db="EMBL/GenBank/DDBJ databases">
        <title>Genomic Encyclopedia of Type Strains, Phase IV (KMG-IV): sequencing the most valuable type-strain genomes for metagenomic binning, comparative biology and taxonomic classification.</title>
        <authorList>
            <person name="Goeker M."/>
        </authorList>
    </citation>
    <scope>NUCLEOTIDE SEQUENCE [LARGE SCALE GENOMIC DNA]</scope>
    <source>
        <strain evidence="1 2">DSM 19619</strain>
    </source>
</reference>
<evidence type="ECO:0008006" key="3">
    <source>
        <dbReference type="Google" id="ProtNLM"/>
    </source>
</evidence>
<dbReference type="Proteomes" id="UP001242480">
    <property type="component" value="Unassembled WGS sequence"/>
</dbReference>
<dbReference type="HAMAP" id="MF_04133">
    <property type="entry name" value="CAPSID_LAMBDA"/>
    <property type="match status" value="1"/>
</dbReference>
<proteinExistence type="inferred from homology"/>
<dbReference type="Gene3D" id="3.15.30.10">
    <property type="entry name" value="putative capsid protein of prophage domain like"/>
    <property type="match status" value="1"/>
</dbReference>
<dbReference type="RefSeq" id="WP_307280161.1">
    <property type="nucleotide sequence ID" value="NZ_JAUSVX010000013.1"/>
</dbReference>
<dbReference type="EMBL" id="JAUSVX010000013">
    <property type="protein sequence ID" value="MDQ0472811.1"/>
    <property type="molecule type" value="Genomic_DNA"/>
</dbReference>
<comment type="caution">
    <text evidence="1">The sequence shown here is derived from an EMBL/GenBank/DDBJ whole genome shotgun (WGS) entry which is preliminary data.</text>
</comment>
<dbReference type="Gene3D" id="3.30.1930.10">
    <property type="entry name" value="capsid protein of prophage domain"/>
    <property type="match status" value="1"/>
</dbReference>
<gene>
    <name evidence="1" type="ORF">QO011_005841</name>
</gene>